<reference evidence="3" key="1">
    <citation type="journal article" date="2019" name="Int. J. Syst. Evol. Microbiol.">
        <title>The Global Catalogue of Microorganisms (GCM) 10K type strain sequencing project: providing services to taxonomists for standard genome sequencing and annotation.</title>
        <authorList>
            <consortium name="The Broad Institute Genomics Platform"/>
            <consortium name="The Broad Institute Genome Sequencing Center for Infectious Disease"/>
            <person name="Wu L."/>
            <person name="Ma J."/>
        </authorList>
    </citation>
    <scope>NUCLEOTIDE SEQUENCE [LARGE SCALE GENOMIC DNA]</scope>
    <source>
        <strain evidence="3">JCM 4358</strain>
    </source>
</reference>
<name>A0ABP5USJ9_9ACTN</name>
<gene>
    <name evidence="2" type="ORF">GCM10010255_09340</name>
</gene>
<keyword evidence="3" id="KW-1185">Reference proteome</keyword>
<comment type="caution">
    <text evidence="2">The sequence shown here is derived from an EMBL/GenBank/DDBJ whole genome shotgun (WGS) entry which is preliminary data.</text>
</comment>
<evidence type="ECO:0000313" key="3">
    <source>
        <dbReference type="Proteomes" id="UP001499986"/>
    </source>
</evidence>
<feature type="compositionally biased region" description="Gly residues" evidence="1">
    <location>
        <begin position="18"/>
        <end position="30"/>
    </location>
</feature>
<accession>A0ABP5USJ9</accession>
<feature type="region of interest" description="Disordered" evidence="1">
    <location>
        <begin position="1"/>
        <end position="63"/>
    </location>
</feature>
<organism evidence="2 3">
    <name type="scientific">Streptomyces coeruleofuscus</name>
    <dbReference type="NCBI Taxonomy" id="66879"/>
    <lineage>
        <taxon>Bacteria</taxon>
        <taxon>Bacillati</taxon>
        <taxon>Actinomycetota</taxon>
        <taxon>Actinomycetes</taxon>
        <taxon>Kitasatosporales</taxon>
        <taxon>Streptomycetaceae</taxon>
        <taxon>Streptomyces</taxon>
    </lineage>
</organism>
<proteinExistence type="predicted"/>
<dbReference type="EMBL" id="BAAASE010000001">
    <property type="protein sequence ID" value="GAA2384616.1"/>
    <property type="molecule type" value="Genomic_DNA"/>
</dbReference>
<protein>
    <submittedName>
        <fullName evidence="2">Uncharacterized protein</fullName>
    </submittedName>
</protein>
<dbReference type="Proteomes" id="UP001499986">
    <property type="component" value="Unassembled WGS sequence"/>
</dbReference>
<evidence type="ECO:0000256" key="1">
    <source>
        <dbReference type="SAM" id="MobiDB-lite"/>
    </source>
</evidence>
<sequence length="99" mass="9421">MSPEVDVSPEDDASPEGAGSGNGASPGAGSIGEASAVGGCVGGPQVAAGSAGRMRSVQALPSHQRTVAGPSLFCPGSGYHPGGVSCVMPPPYEASVKVA</sequence>
<evidence type="ECO:0000313" key="2">
    <source>
        <dbReference type="EMBL" id="GAA2384616.1"/>
    </source>
</evidence>